<dbReference type="EMBL" id="JAPDDT010000001">
    <property type="protein sequence ID" value="MCW1920996.1"/>
    <property type="molecule type" value="Genomic_DNA"/>
</dbReference>
<gene>
    <name evidence="5" type="ORF">OKA05_00420</name>
</gene>
<keyword evidence="1" id="KW-0175">Coiled coil</keyword>
<evidence type="ECO:0000259" key="4">
    <source>
        <dbReference type="PROSITE" id="PS51782"/>
    </source>
</evidence>
<evidence type="ECO:0000256" key="1">
    <source>
        <dbReference type="SAM" id="Coils"/>
    </source>
</evidence>
<reference evidence="5 6" key="1">
    <citation type="submission" date="2022-10" db="EMBL/GenBank/DDBJ databases">
        <title>Luteolibacter arcticus strain CCTCC AB 2014275, whole genome shotgun sequencing project.</title>
        <authorList>
            <person name="Zhao G."/>
            <person name="Shen L."/>
        </authorList>
    </citation>
    <scope>NUCLEOTIDE SEQUENCE [LARGE SCALE GENOMIC DNA]</scope>
    <source>
        <strain evidence="5 6">CCTCC AB 2014275</strain>
    </source>
</reference>
<feature type="signal peptide" evidence="3">
    <location>
        <begin position="1"/>
        <end position="19"/>
    </location>
</feature>
<feature type="coiled-coil region" evidence="1">
    <location>
        <begin position="16"/>
        <end position="50"/>
    </location>
</feature>
<dbReference type="Pfam" id="PF01476">
    <property type="entry name" value="LysM"/>
    <property type="match status" value="2"/>
</dbReference>
<feature type="chain" id="PRO_5046547087" evidence="3">
    <location>
        <begin position="20"/>
        <end position="317"/>
    </location>
</feature>
<dbReference type="CDD" id="cd00118">
    <property type="entry name" value="LysM"/>
    <property type="match status" value="2"/>
</dbReference>
<keyword evidence="6" id="KW-1185">Reference proteome</keyword>
<feature type="domain" description="LysM" evidence="4">
    <location>
        <begin position="97"/>
        <end position="141"/>
    </location>
</feature>
<dbReference type="RefSeq" id="WP_264485105.1">
    <property type="nucleotide sequence ID" value="NZ_JAPDDT010000001.1"/>
</dbReference>
<comment type="caution">
    <text evidence="5">The sequence shown here is derived from an EMBL/GenBank/DDBJ whole genome shotgun (WGS) entry which is preliminary data.</text>
</comment>
<feature type="region of interest" description="Disordered" evidence="2">
    <location>
        <begin position="152"/>
        <end position="172"/>
    </location>
</feature>
<dbReference type="PANTHER" id="PTHR33734:SF22">
    <property type="entry name" value="MEMBRANE-BOUND LYTIC MUREIN TRANSGLYCOSYLASE D"/>
    <property type="match status" value="1"/>
</dbReference>
<dbReference type="InterPro" id="IPR018392">
    <property type="entry name" value="LysM"/>
</dbReference>
<proteinExistence type="predicted"/>
<sequence length="317" mass="32581">MRALPFLAALLCTAPMANAKSELELLQSRCAEMERQIRVLETENSQLKSQASLSTKTVIETAKPAPAPASEAPAPAAKTPAAKTSDVAPAPKAAGPSYATVRTGDTLAAVAKRNGTSSATLIKLNKLKNPSLIRPGQKLRLPDKAPAAIAKAKTASPAPSAPAPAPHGGTHIVKSGETFYSIARHYGLSSEALQAANPQIKSDKMRAGQTLHLGAKPEPTSTASSRKPTSEASPAPAPAPKMAATASTEQTAPESASQPVSNVPKLRLIVVNDPIDFGAFAAAHGTSPAKLNALNGHNLNPSTVLAKGSEFYVPAQP</sequence>
<feature type="region of interest" description="Disordered" evidence="2">
    <location>
        <begin position="63"/>
        <end position="98"/>
    </location>
</feature>
<dbReference type="SUPFAM" id="SSF54106">
    <property type="entry name" value="LysM domain"/>
    <property type="match status" value="2"/>
</dbReference>
<feature type="compositionally biased region" description="Polar residues" evidence="2">
    <location>
        <begin position="249"/>
        <end position="259"/>
    </location>
</feature>
<feature type="region of interest" description="Disordered" evidence="2">
    <location>
        <begin position="212"/>
        <end position="259"/>
    </location>
</feature>
<organism evidence="5 6">
    <name type="scientific">Luteolibacter arcticus</name>
    <dbReference type="NCBI Taxonomy" id="1581411"/>
    <lineage>
        <taxon>Bacteria</taxon>
        <taxon>Pseudomonadati</taxon>
        <taxon>Verrucomicrobiota</taxon>
        <taxon>Verrucomicrobiia</taxon>
        <taxon>Verrucomicrobiales</taxon>
        <taxon>Verrucomicrobiaceae</taxon>
        <taxon>Luteolibacter</taxon>
    </lineage>
</organism>
<dbReference type="PROSITE" id="PS51782">
    <property type="entry name" value="LYSM"/>
    <property type="match status" value="2"/>
</dbReference>
<evidence type="ECO:0000313" key="5">
    <source>
        <dbReference type="EMBL" id="MCW1920996.1"/>
    </source>
</evidence>
<dbReference type="PANTHER" id="PTHR33734">
    <property type="entry name" value="LYSM DOMAIN-CONTAINING GPI-ANCHORED PROTEIN 2"/>
    <property type="match status" value="1"/>
</dbReference>
<dbReference type="Proteomes" id="UP001320876">
    <property type="component" value="Unassembled WGS sequence"/>
</dbReference>
<name>A0ABT3GBJ3_9BACT</name>
<evidence type="ECO:0000256" key="2">
    <source>
        <dbReference type="SAM" id="MobiDB-lite"/>
    </source>
</evidence>
<protein>
    <submittedName>
        <fullName evidence="5">LysM peptidoglycan-binding domain-containing protein</fullName>
    </submittedName>
</protein>
<dbReference type="InterPro" id="IPR036779">
    <property type="entry name" value="LysM_dom_sf"/>
</dbReference>
<evidence type="ECO:0000256" key="3">
    <source>
        <dbReference type="SAM" id="SignalP"/>
    </source>
</evidence>
<dbReference type="Gene3D" id="3.10.350.10">
    <property type="entry name" value="LysM domain"/>
    <property type="match status" value="2"/>
</dbReference>
<feature type="domain" description="LysM" evidence="4">
    <location>
        <begin position="169"/>
        <end position="213"/>
    </location>
</feature>
<feature type="compositionally biased region" description="Low complexity" evidence="2">
    <location>
        <begin position="63"/>
        <end position="85"/>
    </location>
</feature>
<feature type="compositionally biased region" description="Low complexity" evidence="2">
    <location>
        <begin position="230"/>
        <end position="248"/>
    </location>
</feature>
<dbReference type="SMART" id="SM00257">
    <property type="entry name" value="LysM"/>
    <property type="match status" value="2"/>
</dbReference>
<evidence type="ECO:0000313" key="6">
    <source>
        <dbReference type="Proteomes" id="UP001320876"/>
    </source>
</evidence>
<accession>A0ABT3GBJ3</accession>
<keyword evidence="3" id="KW-0732">Signal</keyword>